<proteinExistence type="predicted"/>
<dbReference type="GO" id="GO:0005634">
    <property type="term" value="C:nucleus"/>
    <property type="evidence" value="ECO:0007669"/>
    <property type="project" value="TreeGrafter"/>
</dbReference>
<dbReference type="EMBL" id="SEYY01004557">
    <property type="protein sequence ID" value="KAB7503727.1"/>
    <property type="molecule type" value="Genomic_DNA"/>
</dbReference>
<dbReference type="Gene3D" id="1.25.40.90">
    <property type="match status" value="1"/>
</dbReference>
<dbReference type="InterPro" id="IPR006569">
    <property type="entry name" value="CID_dom"/>
</dbReference>
<dbReference type="Gene3D" id="1.10.10.790">
    <property type="entry name" value="Surp module"/>
    <property type="match status" value="1"/>
</dbReference>
<dbReference type="InterPro" id="IPR051485">
    <property type="entry name" value="SR-CTD_assoc_factor"/>
</dbReference>
<dbReference type="InterPro" id="IPR035967">
    <property type="entry name" value="SWAP/Surp_sf"/>
</dbReference>
<dbReference type="PANTHER" id="PTHR23140:SF0">
    <property type="entry name" value="U2 SNRNP-ASSOCIATED SURP MOTIF-CONTAINING PROTEIN"/>
    <property type="match status" value="1"/>
</dbReference>
<gene>
    <name evidence="4" type="primary">U2SURP</name>
    <name evidence="4" type="ORF">Anas_00655</name>
</gene>
<protein>
    <submittedName>
        <fullName evidence="4">U2 snRNP-associated SURP motif-containing protein</fullName>
    </submittedName>
</protein>
<dbReference type="InterPro" id="IPR000061">
    <property type="entry name" value="Surp"/>
</dbReference>
<comment type="caution">
    <text evidence="4">The sequence shown here is derived from an EMBL/GenBank/DDBJ whole genome shotgun (WGS) entry which is preliminary data.</text>
</comment>
<sequence length="202" mass="23693">MVMFIMKLIGEKRNMFQTSLKFSARSLLQLIHRMIEFVIREGPMFEAMIMNKEISNPDFRVQHMFIIDGNYIQFFKESLRTNGVQNLLECLKNVNLHRRYLTNFLDGSIWKPPPVNPFLQGMPEELIRKEEEFDERNKKGSLSNAQRKRLESMIRTLTPEKDKVGEVMVWCIEHAEAAHEICQCFAEALVNIDTPLPKKVDC</sequence>
<dbReference type="Proteomes" id="UP000326759">
    <property type="component" value="Unassembled WGS sequence"/>
</dbReference>
<evidence type="ECO:0000259" key="2">
    <source>
        <dbReference type="PROSITE" id="PS50128"/>
    </source>
</evidence>
<evidence type="ECO:0000256" key="1">
    <source>
        <dbReference type="ARBA" id="ARBA00022884"/>
    </source>
</evidence>
<organism evidence="4 5">
    <name type="scientific">Armadillidium nasatum</name>
    <dbReference type="NCBI Taxonomy" id="96803"/>
    <lineage>
        <taxon>Eukaryota</taxon>
        <taxon>Metazoa</taxon>
        <taxon>Ecdysozoa</taxon>
        <taxon>Arthropoda</taxon>
        <taxon>Crustacea</taxon>
        <taxon>Multicrustacea</taxon>
        <taxon>Malacostraca</taxon>
        <taxon>Eumalacostraca</taxon>
        <taxon>Peracarida</taxon>
        <taxon>Isopoda</taxon>
        <taxon>Oniscidea</taxon>
        <taxon>Crinocheta</taxon>
        <taxon>Armadillidiidae</taxon>
        <taxon>Armadillidium</taxon>
    </lineage>
</organism>
<keyword evidence="5" id="KW-1185">Reference proteome</keyword>
<evidence type="ECO:0000313" key="4">
    <source>
        <dbReference type="EMBL" id="KAB7503727.1"/>
    </source>
</evidence>
<name>A0A5N5TBU4_9CRUS</name>
<dbReference type="OrthoDB" id="377209at2759"/>
<dbReference type="GO" id="GO:0003723">
    <property type="term" value="F:RNA binding"/>
    <property type="evidence" value="ECO:0007669"/>
    <property type="project" value="UniProtKB-KW"/>
</dbReference>
<dbReference type="Pfam" id="PF01805">
    <property type="entry name" value="Surp"/>
    <property type="match status" value="1"/>
</dbReference>
<dbReference type="GO" id="GO:0006396">
    <property type="term" value="P:RNA processing"/>
    <property type="evidence" value="ECO:0007669"/>
    <property type="project" value="InterPro"/>
</dbReference>
<evidence type="ECO:0000259" key="3">
    <source>
        <dbReference type="PROSITE" id="PS51391"/>
    </source>
</evidence>
<accession>A0A5N5TBU4</accession>
<dbReference type="PROSITE" id="PS51391">
    <property type="entry name" value="CID"/>
    <property type="match status" value="1"/>
</dbReference>
<reference evidence="4 5" key="1">
    <citation type="journal article" date="2019" name="PLoS Biol.">
        <title>Sex chromosomes control vertical transmission of feminizing Wolbachia symbionts in an isopod.</title>
        <authorList>
            <person name="Becking T."/>
            <person name="Chebbi M.A."/>
            <person name="Giraud I."/>
            <person name="Moumen B."/>
            <person name="Laverre T."/>
            <person name="Caubet Y."/>
            <person name="Peccoud J."/>
            <person name="Gilbert C."/>
            <person name="Cordaux R."/>
        </authorList>
    </citation>
    <scope>NUCLEOTIDE SEQUENCE [LARGE SCALE GENOMIC DNA]</scope>
    <source>
        <strain evidence="4">ANa2</strain>
        <tissue evidence="4">Whole body excluding digestive tract and cuticle</tissue>
    </source>
</reference>
<feature type="domain" description="SURP motif" evidence="2">
    <location>
        <begin position="30"/>
        <end position="75"/>
    </location>
</feature>
<dbReference type="PROSITE" id="PS50128">
    <property type="entry name" value="SURP"/>
    <property type="match status" value="1"/>
</dbReference>
<dbReference type="AlphaFoldDB" id="A0A5N5TBU4"/>
<dbReference type="PANTHER" id="PTHR23140">
    <property type="entry name" value="RNA PROCESSING PROTEIN LD23810P"/>
    <property type="match status" value="1"/>
</dbReference>
<dbReference type="InterPro" id="IPR008942">
    <property type="entry name" value="ENTH_VHS"/>
</dbReference>
<evidence type="ECO:0000313" key="5">
    <source>
        <dbReference type="Proteomes" id="UP000326759"/>
    </source>
</evidence>
<keyword evidence="1" id="KW-0694">RNA-binding</keyword>
<feature type="domain" description="CID" evidence="3">
    <location>
        <begin position="142"/>
        <end position="202"/>
    </location>
</feature>
<dbReference type="SUPFAM" id="SSF109905">
    <property type="entry name" value="Surp module (SWAP domain)"/>
    <property type="match status" value="1"/>
</dbReference>